<dbReference type="CDD" id="cd01822">
    <property type="entry name" value="Lysophospholipase_L1_like"/>
    <property type="match status" value="1"/>
</dbReference>
<dbReference type="Proteomes" id="UP000501602">
    <property type="component" value="Chromosome"/>
</dbReference>
<dbReference type="SUPFAM" id="SSF52266">
    <property type="entry name" value="SGNH hydrolase"/>
    <property type="match status" value="1"/>
</dbReference>
<dbReference type="RefSeq" id="WP_168659103.1">
    <property type="nucleotide sequence ID" value="NZ_CP051180.1"/>
</dbReference>
<gene>
    <name evidence="2" type="ORF">HER31_02465</name>
</gene>
<sequence length="208" mass="23092">MAGADCEEVIVRKSLLLLLLALTVGNAWAKPVSILILGDSLSASYGMDEADGWVNILRQRNDSYELINASVSGETSGGALRRLPSLLTRHQPQWIFIELGGNDGLRGFPPTITQRNLDQIIQLAHASGSQILLSQVMLPPNYGRRYTDQFDQVFQTLNEQHQLTLVPFFMEPIAPKPNLMQADGIHPNKQAQPLIADFMEQWFLQVAG</sequence>
<name>A0A6H1UDG2_9GAMM</name>
<accession>A0A6H1UDG2</accession>
<reference evidence="2 3" key="1">
    <citation type="submission" date="2020-04" db="EMBL/GenBank/DDBJ databases">
        <title>Ferrimonas sp. S7 isolated from sea water.</title>
        <authorList>
            <person name="Bae S.S."/>
            <person name="Baek K."/>
        </authorList>
    </citation>
    <scope>NUCLEOTIDE SEQUENCE [LARGE SCALE GENOMIC DNA]</scope>
    <source>
        <strain evidence="2 3">S7</strain>
    </source>
</reference>
<dbReference type="PANTHER" id="PTHR30383">
    <property type="entry name" value="THIOESTERASE 1/PROTEASE 1/LYSOPHOSPHOLIPASE L1"/>
    <property type="match status" value="1"/>
</dbReference>
<dbReference type="InterPro" id="IPR013830">
    <property type="entry name" value="SGNH_hydro"/>
</dbReference>
<evidence type="ECO:0000259" key="1">
    <source>
        <dbReference type="Pfam" id="PF13472"/>
    </source>
</evidence>
<dbReference type="InterPro" id="IPR051532">
    <property type="entry name" value="Ester_Hydrolysis_Enzymes"/>
</dbReference>
<feature type="domain" description="SGNH hydrolase-type esterase" evidence="1">
    <location>
        <begin position="36"/>
        <end position="190"/>
    </location>
</feature>
<proteinExistence type="predicted"/>
<dbReference type="KEGG" id="fes:HER31_02465"/>
<organism evidence="2 3">
    <name type="scientific">Ferrimonas lipolytica</name>
    <dbReference type="NCBI Taxonomy" id="2724191"/>
    <lineage>
        <taxon>Bacteria</taxon>
        <taxon>Pseudomonadati</taxon>
        <taxon>Pseudomonadota</taxon>
        <taxon>Gammaproteobacteria</taxon>
        <taxon>Alteromonadales</taxon>
        <taxon>Ferrimonadaceae</taxon>
        <taxon>Ferrimonas</taxon>
    </lineage>
</organism>
<dbReference type="GO" id="GO:0004622">
    <property type="term" value="F:phosphatidylcholine lysophospholipase activity"/>
    <property type="evidence" value="ECO:0007669"/>
    <property type="project" value="TreeGrafter"/>
</dbReference>
<keyword evidence="3" id="KW-1185">Reference proteome</keyword>
<protein>
    <submittedName>
        <fullName evidence="2">Arylesterase</fullName>
    </submittedName>
</protein>
<dbReference type="Pfam" id="PF13472">
    <property type="entry name" value="Lipase_GDSL_2"/>
    <property type="match status" value="1"/>
</dbReference>
<dbReference type="Gene3D" id="3.40.50.1110">
    <property type="entry name" value="SGNH hydrolase"/>
    <property type="match status" value="1"/>
</dbReference>
<evidence type="ECO:0000313" key="3">
    <source>
        <dbReference type="Proteomes" id="UP000501602"/>
    </source>
</evidence>
<dbReference type="EMBL" id="CP051180">
    <property type="protein sequence ID" value="QIZ75842.1"/>
    <property type="molecule type" value="Genomic_DNA"/>
</dbReference>
<dbReference type="AlphaFoldDB" id="A0A6H1UDG2"/>
<dbReference type="PANTHER" id="PTHR30383:SF24">
    <property type="entry name" value="THIOESTERASE 1_PROTEASE 1_LYSOPHOSPHOLIPASE L1"/>
    <property type="match status" value="1"/>
</dbReference>
<dbReference type="InterPro" id="IPR036514">
    <property type="entry name" value="SGNH_hydro_sf"/>
</dbReference>
<evidence type="ECO:0000313" key="2">
    <source>
        <dbReference type="EMBL" id="QIZ75842.1"/>
    </source>
</evidence>